<keyword evidence="3" id="KW-0547">Nucleotide-binding</keyword>
<evidence type="ECO:0000313" key="6">
    <source>
        <dbReference type="EMBL" id="KAF5839524.1"/>
    </source>
</evidence>
<evidence type="ECO:0000256" key="4">
    <source>
        <dbReference type="ARBA" id="ARBA00022777"/>
    </source>
</evidence>
<protein>
    <submittedName>
        <fullName evidence="6">Uncharacterized protein</fullName>
    </submittedName>
</protein>
<feature type="compositionally biased region" description="Basic residues" evidence="5">
    <location>
        <begin position="76"/>
        <end position="86"/>
    </location>
</feature>
<keyword evidence="1" id="KW-0723">Serine/threonine-protein kinase</keyword>
<keyword evidence="7" id="KW-1185">Reference proteome</keyword>
<dbReference type="Pfam" id="PF03618">
    <property type="entry name" value="Kinase-PPPase"/>
    <property type="match status" value="1"/>
</dbReference>
<evidence type="ECO:0000256" key="3">
    <source>
        <dbReference type="ARBA" id="ARBA00022741"/>
    </source>
</evidence>
<evidence type="ECO:0000256" key="2">
    <source>
        <dbReference type="ARBA" id="ARBA00022679"/>
    </source>
</evidence>
<evidence type="ECO:0000256" key="5">
    <source>
        <dbReference type="SAM" id="MobiDB-lite"/>
    </source>
</evidence>
<feature type="compositionally biased region" description="Polar residues" evidence="5">
    <location>
        <begin position="105"/>
        <end position="126"/>
    </location>
</feature>
<evidence type="ECO:0000256" key="1">
    <source>
        <dbReference type="ARBA" id="ARBA00022527"/>
    </source>
</evidence>
<dbReference type="PANTHER" id="PTHR31756">
    <property type="entry name" value="PYRUVATE, PHOSPHATE DIKINASE REGULATORY PROTEIN 1, CHLOROPLASTIC"/>
    <property type="match status" value="1"/>
</dbReference>
<keyword evidence="4" id="KW-0418">Kinase</keyword>
<proteinExistence type="predicted"/>
<keyword evidence="2" id="KW-0808">Transferase</keyword>
<organism evidence="6 7">
    <name type="scientific">Dunaliella salina</name>
    <name type="common">Green alga</name>
    <name type="synonym">Protococcus salinus</name>
    <dbReference type="NCBI Taxonomy" id="3046"/>
    <lineage>
        <taxon>Eukaryota</taxon>
        <taxon>Viridiplantae</taxon>
        <taxon>Chlorophyta</taxon>
        <taxon>core chlorophytes</taxon>
        <taxon>Chlorophyceae</taxon>
        <taxon>CS clade</taxon>
        <taxon>Chlamydomonadales</taxon>
        <taxon>Dunaliellaceae</taxon>
        <taxon>Dunaliella</taxon>
    </lineage>
</organism>
<comment type="caution">
    <text evidence="6">The sequence shown here is derived from an EMBL/GenBank/DDBJ whole genome shotgun (WGS) entry which is preliminary data.</text>
</comment>
<feature type="compositionally biased region" description="Low complexity" evidence="5">
    <location>
        <begin position="87"/>
        <end position="104"/>
    </location>
</feature>
<evidence type="ECO:0000313" key="7">
    <source>
        <dbReference type="Proteomes" id="UP000815325"/>
    </source>
</evidence>
<dbReference type="InterPro" id="IPR005177">
    <property type="entry name" value="Kinase-pyrophosphorylase"/>
</dbReference>
<gene>
    <name evidence="6" type="ORF">DUNSADRAFT_595</name>
</gene>
<feature type="region of interest" description="Disordered" evidence="5">
    <location>
        <begin position="43"/>
        <end position="157"/>
    </location>
</feature>
<accession>A0ABQ7GY44</accession>
<reference evidence="6" key="1">
    <citation type="submission" date="2017-08" db="EMBL/GenBank/DDBJ databases">
        <authorList>
            <person name="Polle J.E."/>
            <person name="Barry K."/>
            <person name="Cushman J."/>
            <person name="Schmutz J."/>
            <person name="Tran D."/>
            <person name="Hathwaick L.T."/>
            <person name="Yim W.C."/>
            <person name="Jenkins J."/>
            <person name="Mckie-Krisberg Z.M."/>
            <person name="Prochnik S."/>
            <person name="Lindquist E."/>
            <person name="Dockter R.B."/>
            <person name="Adam C."/>
            <person name="Molina H."/>
            <person name="Bunkerborg J."/>
            <person name="Jin E."/>
            <person name="Buchheim M."/>
            <person name="Magnuson J."/>
        </authorList>
    </citation>
    <scope>NUCLEOTIDE SEQUENCE</scope>
    <source>
        <strain evidence="6">CCAP 19/18</strain>
    </source>
</reference>
<sequence>MIPLMHRLPAHSKLQCNAPQQHFSFHRPRHVPPMLQCHAEYPQQGQVQHTPETTPQAPSSAEIPSFDEAPASTPVPRRKPLKKRSKSSLAMASASGAGRAPPLSETQLQPQQAPSPVQATPSSQDLWQGPRDLVFRHSVEGSNGSSLDDASWDDEDWVQPRRPAGNCDRGERGGGDHTCIIPKPIMILSDCTGESAARTVKAALSQFEACFDTTAPASIVVTRFLEDEQRAFQMVEQAAKQDALLVYTLVDRKVLTAVQTACKLFNVRHVDLWSNLLVRWGSWFASLQQRWQGSCVFVERCAGEVALCSPGLHFCNNADRDLVHLWGNSLVRLRCVLAGLISASILCVCYANLWSDVLIRLRRVLLVCICETLLTGALCTCGAICW</sequence>
<name>A0ABQ7GY44_DUNSA</name>
<dbReference type="Proteomes" id="UP000815325">
    <property type="component" value="Unassembled WGS sequence"/>
</dbReference>
<feature type="compositionally biased region" description="Polar residues" evidence="5">
    <location>
        <begin position="43"/>
        <end position="59"/>
    </location>
</feature>
<dbReference type="PANTHER" id="PTHR31756:SF3">
    <property type="entry name" value="PYRUVATE, PHOSPHATE DIKINASE REGULATORY PROTEIN 1, CHLOROPLASTIC"/>
    <property type="match status" value="1"/>
</dbReference>
<dbReference type="EMBL" id="MU069541">
    <property type="protein sequence ID" value="KAF5839524.1"/>
    <property type="molecule type" value="Genomic_DNA"/>
</dbReference>